<keyword evidence="3" id="KW-1185">Reference proteome</keyword>
<dbReference type="EMBL" id="FOLT01000007">
    <property type="protein sequence ID" value="SFC45828.1"/>
    <property type="molecule type" value="Genomic_DNA"/>
</dbReference>
<dbReference type="RefSeq" id="WP_091530332.1">
    <property type="nucleotide sequence ID" value="NZ_FOLT01000007.1"/>
</dbReference>
<sequence>MLFDERINHVRYALDRRESILKSKIDRRFSVSIIGVYRRVSNVEAMRDEVEALRDELDEIKDALAYDREDALERLNKLEETLFGAL</sequence>
<dbReference type="AlphaFoldDB" id="A0A1I1JGR8"/>
<proteinExistence type="predicted"/>
<evidence type="ECO:0000313" key="3">
    <source>
        <dbReference type="Proteomes" id="UP000199612"/>
    </source>
</evidence>
<gene>
    <name evidence="2" type="ORF">SAMN04488102_10759</name>
</gene>
<protein>
    <submittedName>
        <fullName evidence="2">Uncharacterized protein</fullName>
    </submittedName>
</protein>
<dbReference type="OrthoDB" id="2168639at2"/>
<feature type="coiled-coil region" evidence="1">
    <location>
        <begin position="43"/>
        <end position="81"/>
    </location>
</feature>
<dbReference type="Proteomes" id="UP000199612">
    <property type="component" value="Unassembled WGS sequence"/>
</dbReference>
<reference evidence="3" key="1">
    <citation type="submission" date="2016-10" db="EMBL/GenBank/DDBJ databases">
        <authorList>
            <person name="Varghese N."/>
            <person name="Submissions S."/>
        </authorList>
    </citation>
    <scope>NUCLEOTIDE SEQUENCE [LARGE SCALE GENOMIC DNA]</scope>
    <source>
        <strain evidence="3">DSM 23664</strain>
    </source>
</reference>
<evidence type="ECO:0000256" key="1">
    <source>
        <dbReference type="SAM" id="Coils"/>
    </source>
</evidence>
<organism evidence="2 3">
    <name type="scientific">Alkalibacterium subtropicum</name>
    <dbReference type="NCBI Taxonomy" id="753702"/>
    <lineage>
        <taxon>Bacteria</taxon>
        <taxon>Bacillati</taxon>
        <taxon>Bacillota</taxon>
        <taxon>Bacilli</taxon>
        <taxon>Lactobacillales</taxon>
        <taxon>Carnobacteriaceae</taxon>
        <taxon>Alkalibacterium</taxon>
    </lineage>
</organism>
<accession>A0A1I1JGR8</accession>
<keyword evidence="1" id="KW-0175">Coiled coil</keyword>
<name>A0A1I1JGR8_9LACT</name>
<evidence type="ECO:0000313" key="2">
    <source>
        <dbReference type="EMBL" id="SFC45828.1"/>
    </source>
</evidence>